<organism evidence="1 2">
    <name type="scientific">Leucothrix arctica</name>
    <dbReference type="NCBI Taxonomy" id="1481894"/>
    <lineage>
        <taxon>Bacteria</taxon>
        <taxon>Pseudomonadati</taxon>
        <taxon>Pseudomonadota</taxon>
        <taxon>Gammaproteobacteria</taxon>
        <taxon>Thiotrichales</taxon>
        <taxon>Thiotrichaceae</taxon>
        <taxon>Leucothrix</taxon>
    </lineage>
</organism>
<comment type="caution">
    <text evidence="1">The sequence shown here is derived from an EMBL/GenBank/DDBJ whole genome shotgun (WGS) entry which is preliminary data.</text>
</comment>
<dbReference type="InterPro" id="IPR036249">
    <property type="entry name" value="Thioredoxin-like_sf"/>
</dbReference>
<dbReference type="Gene3D" id="1.10.472.60">
    <property type="entry name" value="putative protein disulfide isomerase domain"/>
    <property type="match status" value="1"/>
</dbReference>
<accession>A0A317CCI0</accession>
<dbReference type="Gene3D" id="3.40.30.10">
    <property type="entry name" value="Glutaredoxin"/>
    <property type="match status" value="1"/>
</dbReference>
<reference evidence="1 2" key="1">
    <citation type="submission" date="2018-05" db="EMBL/GenBank/DDBJ databases">
        <title>Leucothrix arctica sp. nov., isolated from Arctic seawater.</title>
        <authorList>
            <person name="Choi A."/>
            <person name="Baek K."/>
        </authorList>
    </citation>
    <scope>NUCLEOTIDE SEQUENCE [LARGE SCALE GENOMIC DNA]</scope>
    <source>
        <strain evidence="1 2">IMCC9719</strain>
    </source>
</reference>
<proteinExistence type="predicted"/>
<dbReference type="CDD" id="cd03025">
    <property type="entry name" value="DsbA_FrnE_like"/>
    <property type="match status" value="1"/>
</dbReference>
<dbReference type="AlphaFoldDB" id="A0A317CCI0"/>
<dbReference type="Pfam" id="PF13743">
    <property type="entry name" value="Thioredoxin_5"/>
    <property type="match status" value="1"/>
</dbReference>
<dbReference type="EMBL" id="QGKL01000029">
    <property type="protein sequence ID" value="PWQ96395.1"/>
    <property type="molecule type" value="Genomic_DNA"/>
</dbReference>
<dbReference type="PANTHER" id="PTHR13887:SF54">
    <property type="entry name" value="DSBA FAMILY PROTEIN"/>
    <property type="match status" value="1"/>
</dbReference>
<dbReference type="SUPFAM" id="SSF52833">
    <property type="entry name" value="Thioredoxin-like"/>
    <property type="match status" value="1"/>
</dbReference>
<dbReference type="Proteomes" id="UP000245506">
    <property type="component" value="Unassembled WGS sequence"/>
</dbReference>
<dbReference type="OrthoDB" id="9813770at2"/>
<gene>
    <name evidence="1" type="ORF">DKT75_10450</name>
</gene>
<dbReference type="RefSeq" id="WP_109823366.1">
    <property type="nucleotide sequence ID" value="NZ_QGKL01000029.1"/>
</dbReference>
<protein>
    <submittedName>
        <fullName evidence="1">DsbA family protein</fullName>
    </submittedName>
</protein>
<sequence>MTQSNQTILYYVHDPMCSWCWGFVPTWERILHKLPKHIEVRYVMGGLAPDSTAPMPKEMQKSLQGTWKDIQKRIPGTEFNFDFWKKCHPRRSTYPSCRAVLAAKSQNPDKEKPMIRAIQEAYYLNARNPSDDATLVEIAGELGLNEVYFEKDLNSAHTNKALKAEMRLSAEIGAQGFPSLILHTSKGYKSIPLDYNQAKATLKALGV</sequence>
<evidence type="ECO:0000313" key="1">
    <source>
        <dbReference type="EMBL" id="PWQ96395.1"/>
    </source>
</evidence>
<evidence type="ECO:0000313" key="2">
    <source>
        <dbReference type="Proteomes" id="UP000245506"/>
    </source>
</evidence>
<keyword evidence="2" id="KW-1185">Reference proteome</keyword>
<dbReference type="PANTHER" id="PTHR13887">
    <property type="entry name" value="GLUTATHIONE S-TRANSFERASE KAPPA"/>
    <property type="match status" value="1"/>
</dbReference>
<name>A0A317CCI0_9GAMM</name>